<accession>A0A2S4UTT9</accession>
<organism evidence="4 5">
    <name type="scientific">Puccinia striiformis</name>
    <dbReference type="NCBI Taxonomy" id="27350"/>
    <lineage>
        <taxon>Eukaryota</taxon>
        <taxon>Fungi</taxon>
        <taxon>Dikarya</taxon>
        <taxon>Basidiomycota</taxon>
        <taxon>Pucciniomycotina</taxon>
        <taxon>Pucciniomycetes</taxon>
        <taxon>Pucciniales</taxon>
        <taxon>Pucciniaceae</taxon>
        <taxon>Puccinia</taxon>
    </lineage>
</organism>
<protein>
    <submittedName>
        <fullName evidence="4">Uncharacterized protein</fullName>
    </submittedName>
</protein>
<dbReference type="AlphaFoldDB" id="A0A2S4UTT9"/>
<dbReference type="VEuPathDB" id="FungiDB:PSTT_12977"/>
<keyword evidence="3" id="KW-0732">Signal</keyword>
<name>A0A2S4UTT9_9BASI</name>
<keyword evidence="2" id="KW-0472">Membrane</keyword>
<gene>
    <name evidence="4" type="ORF">PSTT_12977</name>
</gene>
<feature type="compositionally biased region" description="Basic and acidic residues" evidence="1">
    <location>
        <begin position="134"/>
        <end position="159"/>
    </location>
</feature>
<dbReference type="EMBL" id="PKSL01000173">
    <property type="protein sequence ID" value="POW00704.1"/>
    <property type="molecule type" value="Genomic_DNA"/>
</dbReference>
<evidence type="ECO:0000313" key="5">
    <source>
        <dbReference type="Proteomes" id="UP000239156"/>
    </source>
</evidence>
<proteinExistence type="predicted"/>
<comment type="caution">
    <text evidence="4">The sequence shown here is derived from an EMBL/GenBank/DDBJ whole genome shotgun (WGS) entry which is preliminary data.</text>
</comment>
<dbReference type="VEuPathDB" id="FungiDB:PSHT_04517"/>
<keyword evidence="2" id="KW-0812">Transmembrane</keyword>
<evidence type="ECO:0000256" key="3">
    <source>
        <dbReference type="SAM" id="SignalP"/>
    </source>
</evidence>
<feature type="chain" id="PRO_5015758465" evidence="3">
    <location>
        <begin position="26"/>
        <end position="203"/>
    </location>
</feature>
<feature type="region of interest" description="Disordered" evidence="1">
    <location>
        <begin position="125"/>
        <end position="170"/>
    </location>
</feature>
<feature type="signal peptide" evidence="3">
    <location>
        <begin position="1"/>
        <end position="25"/>
    </location>
</feature>
<evidence type="ECO:0000313" key="4">
    <source>
        <dbReference type="EMBL" id="POW00704.1"/>
    </source>
</evidence>
<evidence type="ECO:0000256" key="2">
    <source>
        <dbReference type="SAM" id="Phobius"/>
    </source>
</evidence>
<keyword evidence="5" id="KW-1185">Reference proteome</keyword>
<evidence type="ECO:0000256" key="1">
    <source>
        <dbReference type="SAM" id="MobiDB-lite"/>
    </source>
</evidence>
<feature type="transmembrane region" description="Helical" evidence="2">
    <location>
        <begin position="100"/>
        <end position="121"/>
    </location>
</feature>
<dbReference type="Proteomes" id="UP000239156">
    <property type="component" value="Unassembled WGS sequence"/>
</dbReference>
<reference evidence="4" key="1">
    <citation type="submission" date="2017-12" db="EMBL/GenBank/DDBJ databases">
        <title>Gene loss provides genomic basis for host adaptation in cereal stripe rust fungi.</title>
        <authorList>
            <person name="Xia C."/>
        </authorList>
    </citation>
    <scope>NUCLEOTIDE SEQUENCE [LARGE SCALE GENOMIC DNA]</scope>
    <source>
        <strain evidence="4">93-210</strain>
    </source>
</reference>
<keyword evidence="2" id="KW-1133">Transmembrane helix</keyword>
<sequence>MKLVHYTFTVLVLLIAIFHVNPVFGTPVPTLEDGHHSEESVNQPDTDLYQPLADEDLYEVSPSEKEEAEKHFDNLADEAEEKVVTGCCHWGKTSSVTMKLVYYTFTVLVLAIALLQVNLVLGSPVPTESYASDTESRKEPPPKEEEKEASRRSPLARDEDLYDCYPQNPDSRYATEDLLLKQEARAGKVTTGSSYYKYESLLH</sequence>